<evidence type="ECO:0000313" key="3">
    <source>
        <dbReference type="Proteomes" id="UP000789739"/>
    </source>
</evidence>
<proteinExistence type="predicted"/>
<feature type="non-terminal residue" evidence="2">
    <location>
        <position position="57"/>
    </location>
</feature>
<evidence type="ECO:0000256" key="1">
    <source>
        <dbReference type="SAM" id="MobiDB-lite"/>
    </source>
</evidence>
<reference evidence="2" key="1">
    <citation type="submission" date="2021-06" db="EMBL/GenBank/DDBJ databases">
        <authorList>
            <person name="Kallberg Y."/>
            <person name="Tangrot J."/>
            <person name="Rosling A."/>
        </authorList>
    </citation>
    <scope>NUCLEOTIDE SEQUENCE</scope>
    <source>
        <strain evidence="2">BR232B</strain>
    </source>
</reference>
<organism evidence="2 3">
    <name type="scientific">Paraglomus brasilianum</name>
    <dbReference type="NCBI Taxonomy" id="144538"/>
    <lineage>
        <taxon>Eukaryota</taxon>
        <taxon>Fungi</taxon>
        <taxon>Fungi incertae sedis</taxon>
        <taxon>Mucoromycota</taxon>
        <taxon>Glomeromycotina</taxon>
        <taxon>Glomeromycetes</taxon>
        <taxon>Paraglomerales</taxon>
        <taxon>Paraglomeraceae</taxon>
        <taxon>Paraglomus</taxon>
    </lineage>
</organism>
<dbReference type="Proteomes" id="UP000789739">
    <property type="component" value="Unassembled WGS sequence"/>
</dbReference>
<name>A0A9N9EH03_9GLOM</name>
<feature type="compositionally biased region" description="Pro residues" evidence="1">
    <location>
        <begin position="19"/>
        <end position="33"/>
    </location>
</feature>
<protein>
    <submittedName>
        <fullName evidence="2">6928_t:CDS:1</fullName>
    </submittedName>
</protein>
<gene>
    <name evidence="2" type="ORF">PBRASI_LOCUS11327</name>
</gene>
<feature type="region of interest" description="Disordered" evidence="1">
    <location>
        <begin position="1"/>
        <end position="57"/>
    </location>
</feature>
<dbReference type="EMBL" id="CAJVPI010005044">
    <property type="protein sequence ID" value="CAG8671485.1"/>
    <property type="molecule type" value="Genomic_DNA"/>
</dbReference>
<accession>A0A9N9EH03</accession>
<dbReference type="AlphaFoldDB" id="A0A9N9EH03"/>
<sequence length="57" mass="5752">MSIGSEAPPENVNPAPKVDAPPPVSSPVSPPVSPLSVYPPVSPPPVYSPISSRIAPP</sequence>
<feature type="compositionally biased region" description="Low complexity" evidence="1">
    <location>
        <begin position="48"/>
        <end position="57"/>
    </location>
</feature>
<keyword evidence="3" id="KW-1185">Reference proteome</keyword>
<evidence type="ECO:0000313" key="2">
    <source>
        <dbReference type="EMBL" id="CAG8671485.1"/>
    </source>
</evidence>
<comment type="caution">
    <text evidence="2">The sequence shown here is derived from an EMBL/GenBank/DDBJ whole genome shotgun (WGS) entry which is preliminary data.</text>
</comment>